<dbReference type="SUPFAM" id="SSF53335">
    <property type="entry name" value="S-adenosyl-L-methionine-dependent methyltransferases"/>
    <property type="match status" value="1"/>
</dbReference>
<sequence length="344" mass="39672">MSYTPKAEDQQSFEQDQFIGYALEVDASDTDSALGDLDRESITTSLTPSVTQYRYSHGRRYNAFEEGTYWLPNDEAEIERLDVQHHVWRLTLNGKLYISPISDHVQNVLDIGTGTGRWVIEFADEHPSAQVLGTDLSPIQPSWTPSNCSFLIDNAENEWLFDNKFDFIHSRMLLMGIHDWPRYFKQTWDNLRPGGWMEVHEVQFPVCSADESLEQETSFVVWSQYVRDASAKVGIDTMAGSKFKRQLEDKGFINIRKEPVKWAIGPWPKGSKEKDIGKLTLENTREFMSAISMALFTKNLGWTTEEIEAFLAKARADLEDRKKHYYWQMYILCAQKPTTAVDDP</sequence>
<evidence type="ECO:0000313" key="1">
    <source>
        <dbReference type="EMBL" id="OCL15438.1"/>
    </source>
</evidence>
<name>A0A8E2JZU0_9PEZI</name>
<keyword evidence="2" id="KW-1185">Reference proteome</keyword>
<dbReference type="CDD" id="cd02440">
    <property type="entry name" value="AdoMet_MTases"/>
    <property type="match status" value="1"/>
</dbReference>
<dbReference type="EMBL" id="KV748448">
    <property type="protein sequence ID" value="OCL15438.1"/>
    <property type="molecule type" value="Genomic_DNA"/>
</dbReference>
<dbReference type="OrthoDB" id="2013972at2759"/>
<keyword evidence="1" id="KW-0808">Transferase</keyword>
<organism evidence="1 2">
    <name type="scientific">Glonium stellatum</name>
    <dbReference type="NCBI Taxonomy" id="574774"/>
    <lineage>
        <taxon>Eukaryota</taxon>
        <taxon>Fungi</taxon>
        <taxon>Dikarya</taxon>
        <taxon>Ascomycota</taxon>
        <taxon>Pezizomycotina</taxon>
        <taxon>Dothideomycetes</taxon>
        <taxon>Pleosporomycetidae</taxon>
        <taxon>Gloniales</taxon>
        <taxon>Gloniaceae</taxon>
        <taxon>Glonium</taxon>
    </lineage>
</organism>
<evidence type="ECO:0000313" key="2">
    <source>
        <dbReference type="Proteomes" id="UP000250140"/>
    </source>
</evidence>
<dbReference type="Gene3D" id="3.40.50.150">
    <property type="entry name" value="Vaccinia Virus protein VP39"/>
    <property type="match status" value="1"/>
</dbReference>
<dbReference type="Pfam" id="PF13489">
    <property type="entry name" value="Methyltransf_23"/>
    <property type="match status" value="1"/>
</dbReference>
<accession>A0A8E2JZU0</accession>
<gene>
    <name evidence="1" type="ORF">AOQ84DRAFT_370367</name>
</gene>
<dbReference type="PANTHER" id="PTHR43591:SF24">
    <property type="entry name" value="2-METHOXY-6-POLYPRENYL-1,4-BENZOQUINOL METHYLASE, MITOCHONDRIAL"/>
    <property type="match status" value="1"/>
</dbReference>
<dbReference type="InterPro" id="IPR029063">
    <property type="entry name" value="SAM-dependent_MTases_sf"/>
</dbReference>
<keyword evidence="1" id="KW-0489">Methyltransferase</keyword>
<dbReference type="GO" id="GO:0008168">
    <property type="term" value="F:methyltransferase activity"/>
    <property type="evidence" value="ECO:0007669"/>
    <property type="project" value="UniProtKB-KW"/>
</dbReference>
<proteinExistence type="predicted"/>
<reference evidence="1 2" key="1">
    <citation type="journal article" date="2016" name="Nat. Commun.">
        <title>Ectomycorrhizal ecology is imprinted in the genome of the dominant symbiotic fungus Cenococcum geophilum.</title>
        <authorList>
            <consortium name="DOE Joint Genome Institute"/>
            <person name="Peter M."/>
            <person name="Kohler A."/>
            <person name="Ohm R.A."/>
            <person name="Kuo A."/>
            <person name="Krutzmann J."/>
            <person name="Morin E."/>
            <person name="Arend M."/>
            <person name="Barry K.W."/>
            <person name="Binder M."/>
            <person name="Choi C."/>
            <person name="Clum A."/>
            <person name="Copeland A."/>
            <person name="Grisel N."/>
            <person name="Haridas S."/>
            <person name="Kipfer T."/>
            <person name="LaButti K."/>
            <person name="Lindquist E."/>
            <person name="Lipzen A."/>
            <person name="Maire R."/>
            <person name="Meier B."/>
            <person name="Mihaltcheva S."/>
            <person name="Molinier V."/>
            <person name="Murat C."/>
            <person name="Poggeler S."/>
            <person name="Quandt C.A."/>
            <person name="Sperisen C."/>
            <person name="Tritt A."/>
            <person name="Tisserant E."/>
            <person name="Crous P.W."/>
            <person name="Henrissat B."/>
            <person name="Nehls U."/>
            <person name="Egli S."/>
            <person name="Spatafora J.W."/>
            <person name="Grigoriev I.V."/>
            <person name="Martin F.M."/>
        </authorList>
    </citation>
    <scope>NUCLEOTIDE SEQUENCE [LARGE SCALE GENOMIC DNA]</scope>
    <source>
        <strain evidence="1 2">CBS 207.34</strain>
    </source>
</reference>
<dbReference type="PANTHER" id="PTHR43591">
    <property type="entry name" value="METHYLTRANSFERASE"/>
    <property type="match status" value="1"/>
</dbReference>
<dbReference type="AlphaFoldDB" id="A0A8E2JZU0"/>
<dbReference type="GO" id="GO:0032259">
    <property type="term" value="P:methylation"/>
    <property type="evidence" value="ECO:0007669"/>
    <property type="project" value="UniProtKB-KW"/>
</dbReference>
<protein>
    <submittedName>
        <fullName evidence="1">S-adenosyl-L-methionine-dependent methyltransferase</fullName>
    </submittedName>
</protein>
<dbReference type="Proteomes" id="UP000250140">
    <property type="component" value="Unassembled WGS sequence"/>
</dbReference>